<dbReference type="PANTHER" id="PTHR37477:SF1">
    <property type="entry name" value="COBALT-PRECORRIN-5A HYDROLASE"/>
    <property type="match status" value="1"/>
</dbReference>
<dbReference type="Pfam" id="PF01890">
    <property type="entry name" value="CbiG_C"/>
    <property type="match status" value="1"/>
</dbReference>
<dbReference type="Pfam" id="PF11760">
    <property type="entry name" value="CbiG_N"/>
    <property type="match status" value="1"/>
</dbReference>
<dbReference type="Gene3D" id="3.30.420.180">
    <property type="entry name" value="CobE/GbiG C-terminal domain"/>
    <property type="match status" value="1"/>
</dbReference>
<dbReference type="InterPro" id="IPR002750">
    <property type="entry name" value="CobE/GbiG_C"/>
</dbReference>
<keyword evidence="3" id="KW-0378">Hydrolase</keyword>
<name>A0A832SRQ3_9CREN</name>
<dbReference type="OMA" id="CYDAYVF"/>
<gene>
    <name evidence="3" type="primary">cbiG</name>
    <name evidence="3" type="ORF">HA333_05585</name>
</gene>
<evidence type="ECO:0000259" key="1">
    <source>
        <dbReference type="Pfam" id="PF01890"/>
    </source>
</evidence>
<dbReference type="GO" id="GO:0009236">
    <property type="term" value="P:cobalamin biosynthetic process"/>
    <property type="evidence" value="ECO:0007669"/>
    <property type="project" value="InterPro"/>
</dbReference>
<reference evidence="3" key="1">
    <citation type="journal article" date="2020" name="bioRxiv">
        <title>A rank-normalized archaeal taxonomy based on genome phylogeny resolves widespread incomplete and uneven classifications.</title>
        <authorList>
            <person name="Rinke C."/>
            <person name="Chuvochina M."/>
            <person name="Mussig A.J."/>
            <person name="Chaumeil P.-A."/>
            <person name="Waite D.W."/>
            <person name="Whitman W.B."/>
            <person name="Parks D.H."/>
            <person name="Hugenholtz P."/>
        </authorList>
    </citation>
    <scope>NUCLEOTIDE SEQUENCE</scope>
    <source>
        <strain evidence="3">UBA8839</strain>
    </source>
</reference>
<evidence type="ECO:0000313" key="3">
    <source>
        <dbReference type="EMBL" id="HII46920.1"/>
    </source>
</evidence>
<dbReference type="Gene3D" id="3.40.50.11220">
    <property type="match status" value="1"/>
</dbReference>
<dbReference type="InterPro" id="IPR038029">
    <property type="entry name" value="GbiG_N_sf"/>
</dbReference>
<evidence type="ECO:0000259" key="2">
    <source>
        <dbReference type="Pfam" id="PF11760"/>
    </source>
</evidence>
<dbReference type="Proteomes" id="UP000651120">
    <property type="component" value="Unassembled WGS sequence"/>
</dbReference>
<evidence type="ECO:0000313" key="4">
    <source>
        <dbReference type="Proteomes" id="UP000651120"/>
    </source>
</evidence>
<protein>
    <submittedName>
        <fullName evidence="3">Cobalt-precorrin 5A hydrolase</fullName>
        <ecNumber evidence="3">3.7.1.12</ecNumber>
    </submittedName>
</protein>
<dbReference type="NCBIfam" id="NF004467">
    <property type="entry name" value="PRK05788.1-5"/>
    <property type="match status" value="1"/>
</dbReference>
<dbReference type="InterPro" id="IPR052553">
    <property type="entry name" value="CbiG_hydrolase"/>
</dbReference>
<proteinExistence type="predicted"/>
<dbReference type="PANTHER" id="PTHR37477">
    <property type="entry name" value="COBALT-PRECORRIN-5A HYDROLASE"/>
    <property type="match status" value="1"/>
</dbReference>
<sequence length="319" mass="34030">MAVLELLWRGVAIIHASAAGRRPAEKLAEELGKAGVVAHIFQFSQLDAIWGCYDAYVFIMALGGVVRGICNKITHKETDPPVLVVTHDLKYIIPILGLHRGANELAGELAALIRANAVVTTVAEKMGLTPVEVVTRLLLCKLEQSAVLEVYKALIEGKRVCVEGLPPGVVGYADSPPCDIVIKRGYCEGRFCCRPLRLFVGFGSKTGVSPQEIAEAVRALLNVIRAERVEAVASIRPEVYQVAELLGARPLLFKPDELSDEKCLSPPNQIALKRLGIGNVAEAAALKAAGPGGELLVRKRAFGGKITVAIAAASPYSAL</sequence>
<dbReference type="InterPro" id="IPR021744">
    <property type="entry name" value="CbiG_N"/>
</dbReference>
<accession>A0A832SRQ3</accession>
<dbReference type="RefSeq" id="WP_011007197.1">
    <property type="nucleotide sequence ID" value="NZ_DUJP01000024.1"/>
</dbReference>
<dbReference type="EMBL" id="DUJP01000024">
    <property type="protein sequence ID" value="HII46920.1"/>
    <property type="molecule type" value="Genomic_DNA"/>
</dbReference>
<dbReference type="GeneID" id="1464945"/>
<dbReference type="SUPFAM" id="SSF159672">
    <property type="entry name" value="CbiG N-terminal domain-like"/>
    <property type="match status" value="1"/>
</dbReference>
<organism evidence="3 4">
    <name type="scientific">Pyrobaculum aerophilum</name>
    <dbReference type="NCBI Taxonomy" id="13773"/>
    <lineage>
        <taxon>Archaea</taxon>
        <taxon>Thermoproteota</taxon>
        <taxon>Thermoprotei</taxon>
        <taxon>Thermoproteales</taxon>
        <taxon>Thermoproteaceae</taxon>
        <taxon>Pyrobaculum</taxon>
    </lineage>
</organism>
<comment type="caution">
    <text evidence="3">The sequence shown here is derived from an EMBL/GenBank/DDBJ whole genome shotgun (WGS) entry which is preliminary data.</text>
</comment>
<dbReference type="GO" id="GO:0043779">
    <property type="term" value="F:cobalt-precorrin-5A acetaldehyde-lyase activity"/>
    <property type="evidence" value="ECO:0007669"/>
    <property type="project" value="UniProtKB-EC"/>
</dbReference>
<dbReference type="InterPro" id="IPR036518">
    <property type="entry name" value="CobE/GbiG_C_sf"/>
</dbReference>
<feature type="domain" description="CobE/GbiG C-terminal" evidence="1">
    <location>
        <begin position="198"/>
        <end position="311"/>
    </location>
</feature>
<dbReference type="AlphaFoldDB" id="A0A832SRQ3"/>
<dbReference type="SUPFAM" id="SSF159664">
    <property type="entry name" value="CobE/GbiG C-terminal domain-like"/>
    <property type="match status" value="1"/>
</dbReference>
<feature type="domain" description="Cobalamin synthesis G N-terminal" evidence="2">
    <location>
        <begin position="46"/>
        <end position="123"/>
    </location>
</feature>
<dbReference type="EC" id="3.7.1.12" evidence="3"/>